<dbReference type="Gene3D" id="3.90.870.10">
    <property type="entry name" value="DHBP synthase"/>
    <property type="match status" value="1"/>
</dbReference>
<protein>
    <submittedName>
        <fullName evidence="2">Putative translation factor, SUA5 domain</fullName>
    </submittedName>
</protein>
<evidence type="ECO:0000259" key="1">
    <source>
        <dbReference type="PROSITE" id="PS51163"/>
    </source>
</evidence>
<sequence length="84" mass="9528">MPNNPIIIKLCEHLGPLYSTSANISGCEPIKTLKEAKSVFREYRDQFMIVNSGCVCSGINSTIYDYDKKEIIRAGEVPKWKLFN</sequence>
<dbReference type="AlphaFoldDB" id="F0QPY7"/>
<dbReference type="EMBL" id="CP002525">
    <property type="protein sequence ID" value="ADX97557.1"/>
    <property type="molecule type" value="Genomic_DNA"/>
</dbReference>
<dbReference type="Pfam" id="PF01300">
    <property type="entry name" value="Sua5_yciO_yrdC"/>
    <property type="match status" value="1"/>
</dbReference>
<dbReference type="PROSITE" id="PS51163">
    <property type="entry name" value="YRDC"/>
    <property type="match status" value="1"/>
</dbReference>
<dbReference type="InterPro" id="IPR006070">
    <property type="entry name" value="Sua5-like_dom"/>
</dbReference>
<dbReference type="SUPFAM" id="SSF55821">
    <property type="entry name" value="YrdC/RibB"/>
    <property type="match status" value="1"/>
</dbReference>
<evidence type="ECO:0000313" key="3">
    <source>
        <dbReference type="Proteomes" id="UP000007484"/>
    </source>
</evidence>
<proteinExistence type="predicted"/>
<name>F0QPY7_MYCSL</name>
<feature type="domain" description="YrdC-like" evidence="1">
    <location>
        <begin position="1"/>
        <end position="77"/>
    </location>
</feature>
<dbReference type="Proteomes" id="UP000007484">
    <property type="component" value="Chromosome"/>
</dbReference>
<dbReference type="KEGG" id="mss:MSU_0006"/>
<dbReference type="STRING" id="768700.MSU_0006"/>
<keyword evidence="3" id="KW-1185">Reference proteome</keyword>
<dbReference type="HOGENOM" id="CLU_167542_0_0_14"/>
<evidence type="ECO:0000313" key="2">
    <source>
        <dbReference type="EMBL" id="ADX97557.1"/>
    </source>
</evidence>
<gene>
    <name evidence="2" type="ordered locus">MSU_0006</name>
</gene>
<accession>F0QPY7</accession>
<dbReference type="GO" id="GO:0003725">
    <property type="term" value="F:double-stranded RNA binding"/>
    <property type="evidence" value="ECO:0007669"/>
    <property type="project" value="InterPro"/>
</dbReference>
<reference evidence="2 3" key="1">
    <citation type="journal article" date="2011" name="J. Bacteriol.">
        <title>Complete genome sequences of two hemotropic Mycoplasmas, Mycoplasma haemofelis strain Ohio2 and Mycoplasma suis strain Illinois.</title>
        <authorList>
            <person name="Messick J.B."/>
            <person name="Santos A.P."/>
            <person name="Guimaraes A.M."/>
        </authorList>
    </citation>
    <scope>NUCLEOTIDE SEQUENCE [LARGE SCALE GENOMIC DNA]</scope>
    <source>
        <strain evidence="2 3">Illinois</strain>
    </source>
</reference>
<organism evidence="2 3">
    <name type="scientific">Mycoplasma suis (strain Illinois)</name>
    <dbReference type="NCBI Taxonomy" id="768700"/>
    <lineage>
        <taxon>Bacteria</taxon>
        <taxon>Bacillati</taxon>
        <taxon>Mycoplasmatota</taxon>
        <taxon>Mollicutes</taxon>
        <taxon>Mycoplasmataceae</taxon>
        <taxon>Mycoplasma</taxon>
    </lineage>
</organism>
<dbReference type="InterPro" id="IPR017945">
    <property type="entry name" value="DHBP_synth_RibB-like_a/b_dom"/>
</dbReference>